<comment type="caution">
    <text evidence="1">The sequence shown here is derived from an EMBL/GenBank/DDBJ whole genome shotgun (WGS) entry which is preliminary data.</text>
</comment>
<name>A0A822ZTM5_NELNU</name>
<organism evidence="1 2">
    <name type="scientific">Nelumbo nucifera</name>
    <name type="common">Sacred lotus</name>
    <dbReference type="NCBI Taxonomy" id="4432"/>
    <lineage>
        <taxon>Eukaryota</taxon>
        <taxon>Viridiplantae</taxon>
        <taxon>Streptophyta</taxon>
        <taxon>Embryophyta</taxon>
        <taxon>Tracheophyta</taxon>
        <taxon>Spermatophyta</taxon>
        <taxon>Magnoliopsida</taxon>
        <taxon>Proteales</taxon>
        <taxon>Nelumbonaceae</taxon>
        <taxon>Nelumbo</taxon>
    </lineage>
</organism>
<dbReference type="AlphaFoldDB" id="A0A822ZTM5"/>
<keyword evidence="2" id="KW-1185">Reference proteome</keyword>
<gene>
    <name evidence="1" type="ORF">HUJ06_016596</name>
</gene>
<evidence type="ECO:0000313" key="2">
    <source>
        <dbReference type="Proteomes" id="UP000607653"/>
    </source>
</evidence>
<protein>
    <submittedName>
        <fullName evidence="1">Uncharacterized protein</fullName>
    </submittedName>
</protein>
<reference evidence="1 2" key="1">
    <citation type="journal article" date="2020" name="Mol. Biol. Evol.">
        <title>Distinct Expression and Methylation Patterns for Genes with Different Fates following a Single Whole-Genome Duplication in Flowering Plants.</title>
        <authorList>
            <person name="Shi T."/>
            <person name="Rahmani R.S."/>
            <person name="Gugger P.F."/>
            <person name="Wang M."/>
            <person name="Li H."/>
            <person name="Zhang Y."/>
            <person name="Li Z."/>
            <person name="Wang Q."/>
            <person name="Van de Peer Y."/>
            <person name="Marchal K."/>
            <person name="Chen J."/>
        </authorList>
    </citation>
    <scope>NUCLEOTIDE SEQUENCE [LARGE SCALE GENOMIC DNA]</scope>
    <source>
        <tissue evidence="1">Leaf</tissue>
    </source>
</reference>
<sequence>MEEMIENRQPIYCKDINTFLEALFQFHESFLTTNPFPLKANSKVANQFFFLGKGE</sequence>
<proteinExistence type="predicted"/>
<dbReference type="Proteomes" id="UP000607653">
    <property type="component" value="Unassembled WGS sequence"/>
</dbReference>
<evidence type="ECO:0000313" key="1">
    <source>
        <dbReference type="EMBL" id="DAD46659.1"/>
    </source>
</evidence>
<accession>A0A822ZTM5</accession>
<dbReference type="EMBL" id="DUZY01000008">
    <property type="protein sequence ID" value="DAD46659.1"/>
    <property type="molecule type" value="Genomic_DNA"/>
</dbReference>